<feature type="region of interest" description="Disordered" evidence="4">
    <location>
        <begin position="411"/>
        <end position="438"/>
    </location>
</feature>
<dbReference type="Pfam" id="PF05911">
    <property type="entry name" value="FPP"/>
    <property type="match status" value="1"/>
</dbReference>
<dbReference type="EMBL" id="JAHRHJ020000010">
    <property type="protein sequence ID" value="KAH9297721.1"/>
    <property type="molecule type" value="Genomic_DNA"/>
</dbReference>
<dbReference type="SUPFAM" id="SSF57997">
    <property type="entry name" value="Tropomyosin"/>
    <property type="match status" value="1"/>
</dbReference>
<feature type="coiled-coil region" evidence="3">
    <location>
        <begin position="520"/>
        <end position="554"/>
    </location>
</feature>
<feature type="region of interest" description="Disordered" evidence="4">
    <location>
        <begin position="312"/>
        <end position="344"/>
    </location>
</feature>
<dbReference type="InterPro" id="IPR008587">
    <property type="entry name" value="FPP_plant"/>
</dbReference>
<evidence type="ECO:0000256" key="1">
    <source>
        <dbReference type="ARBA" id="ARBA00005921"/>
    </source>
</evidence>
<feature type="compositionally biased region" description="Polar residues" evidence="4">
    <location>
        <begin position="15"/>
        <end position="34"/>
    </location>
</feature>
<keyword evidence="2 3" id="KW-0175">Coiled coil</keyword>
<evidence type="ECO:0000256" key="3">
    <source>
        <dbReference type="SAM" id="Coils"/>
    </source>
</evidence>
<proteinExistence type="inferred from homology"/>
<dbReference type="Proteomes" id="UP000824469">
    <property type="component" value="Unassembled WGS sequence"/>
</dbReference>
<dbReference type="AlphaFoldDB" id="A0AA38CEB1"/>
<accession>A0AA38CEB1</accession>
<feature type="compositionally biased region" description="Low complexity" evidence="4">
    <location>
        <begin position="413"/>
        <end position="428"/>
    </location>
</feature>
<feature type="coiled-coil region" evidence="3">
    <location>
        <begin position="787"/>
        <end position="856"/>
    </location>
</feature>
<feature type="compositionally biased region" description="Basic and acidic residues" evidence="4">
    <location>
        <begin position="332"/>
        <end position="343"/>
    </location>
</feature>
<feature type="region of interest" description="Disordered" evidence="4">
    <location>
        <begin position="1"/>
        <end position="49"/>
    </location>
</feature>
<reference evidence="5 6" key="1">
    <citation type="journal article" date="2021" name="Nat. Plants">
        <title>The Taxus genome provides insights into paclitaxel biosynthesis.</title>
        <authorList>
            <person name="Xiong X."/>
            <person name="Gou J."/>
            <person name="Liao Q."/>
            <person name="Li Y."/>
            <person name="Zhou Q."/>
            <person name="Bi G."/>
            <person name="Li C."/>
            <person name="Du R."/>
            <person name="Wang X."/>
            <person name="Sun T."/>
            <person name="Guo L."/>
            <person name="Liang H."/>
            <person name="Lu P."/>
            <person name="Wu Y."/>
            <person name="Zhang Z."/>
            <person name="Ro D.K."/>
            <person name="Shang Y."/>
            <person name="Huang S."/>
            <person name="Yan J."/>
        </authorList>
    </citation>
    <scope>NUCLEOTIDE SEQUENCE [LARGE SCALE GENOMIC DNA]</scope>
    <source>
        <strain evidence="5">Ta-2019</strain>
    </source>
</reference>
<protein>
    <recommendedName>
        <fullName evidence="7">Filament-like plant protein</fullName>
    </recommendedName>
</protein>
<sequence length="1139" mass="127756">MDSRSWPWRRKSSEKVTGSFGSSESSPVHSASFSDDQDTSKAGADHLQMSDEVMMAWQQSEEKLKSVNEKLSRALLDNTAKDNLVKQHAKVAEEAVSGWEKAEKEAASLKQQFDTVTLQKLALEDRVSHLDGALKECMRELRNAREEQEQKIHEAVVKKTREWDKSKFELDARIVELEQLLNDAKSKSNTASTSMQESSKALSDLQEARNQAESEAKVFQTKLETLESENNVLKYKLHALSKEVDMIIDERDIGKKSAQAANKQHLEAFKKVTKLEAECQRLRALVKKRLPGPAALAQMKLEVETAGKESGDIKLRKSLSKGAGSPLSSVESSHDKHQEHSQKGIDYCTGSMLAVEEENKMLKDTLSKRNSELKASRVMCARTAAKLSTVEQQLEYLMRRQGKPVLELHLEGSRSGSTSNPPSLSSISEDGNDGDPSCAESWASALIAELDHIKIEKVTGKVEKLSDAPKVDLMDDFLEMERLASMPSTGLDQTGIGKLDDLADKNVARSFGVLSIQEDGAALEETLAQKELKLQAVNQECSDLLKKLSSVQDNLIALQARNAWNESALVSLKEKLDVILDAEAEGADLHRVLDDIKCAIAVDAETAVDSRVSIRPSVKAESTSFSDTGTRISTIDIEFATAVASAVNFLQCIAQDSGKTSKFKASDVDKLDVRILEFSQLVDHFLHCKANIKELIIELISLLSQFRKMFVYDSSEILQNEATDFDNRSPDLIHSSFLHNWIGTDSLSRQESAQSLSGEENTRSLRFPLAGGSFYIIRKLNSIQVEKTSLESELNAQVSKHRDLESELKAQVSKHRDLEEELMHIKSENTNLETVVAVTKENLELTQYQLTKLKEELMHFKTEDAKLETVLSATKEKLEHTQYQLTKSKEELMHFKSENDKLEAVLAATKEKLEHTQNQLTESEQMLANLQVQLVSAKESKQLSENELATMVSHKSEIESKLKETETEMKMLSEKVIALELELEEERMQSKDSISKCKDLQEQLQRKERGSEYSKYLVSEEEIRKRQERDKAAAAGKFAECQETILVLSRQLKALASPGDPSEFPYDTEKRAERDQRFELDAPWSPHSQTASWSSEVETLSTLTGREVTGRWTDESVRVAPDLYKGNTLDMQAHTDYMD</sequence>
<dbReference type="PANTHER" id="PTHR31580:SF49">
    <property type="entry name" value="FILAMENT-LIKE PLANT PROTEIN 3"/>
    <property type="match status" value="1"/>
</dbReference>
<keyword evidence="6" id="KW-1185">Reference proteome</keyword>
<dbReference type="PANTHER" id="PTHR31580">
    <property type="entry name" value="FILAMENT-LIKE PLANT PROTEIN 4"/>
    <property type="match status" value="1"/>
</dbReference>
<evidence type="ECO:0000256" key="2">
    <source>
        <dbReference type="ARBA" id="ARBA00023054"/>
    </source>
</evidence>
<dbReference type="OMA" id="KERGSEY"/>
<feature type="compositionally biased region" description="Polar residues" evidence="4">
    <location>
        <begin position="187"/>
        <end position="201"/>
    </location>
</feature>
<comment type="caution">
    <text evidence="5">The sequence shown here is derived from an EMBL/GenBank/DDBJ whole genome shotgun (WGS) entry which is preliminary data.</text>
</comment>
<feature type="region of interest" description="Disordered" evidence="4">
    <location>
        <begin position="185"/>
        <end position="207"/>
    </location>
</feature>
<evidence type="ECO:0000313" key="6">
    <source>
        <dbReference type="Proteomes" id="UP000824469"/>
    </source>
</evidence>
<organism evidence="5 6">
    <name type="scientific">Taxus chinensis</name>
    <name type="common">Chinese yew</name>
    <name type="synonym">Taxus wallichiana var. chinensis</name>
    <dbReference type="NCBI Taxonomy" id="29808"/>
    <lineage>
        <taxon>Eukaryota</taxon>
        <taxon>Viridiplantae</taxon>
        <taxon>Streptophyta</taxon>
        <taxon>Embryophyta</taxon>
        <taxon>Tracheophyta</taxon>
        <taxon>Spermatophyta</taxon>
        <taxon>Pinopsida</taxon>
        <taxon>Pinidae</taxon>
        <taxon>Conifers II</taxon>
        <taxon>Cupressales</taxon>
        <taxon>Taxaceae</taxon>
        <taxon>Taxus</taxon>
    </lineage>
</organism>
<evidence type="ECO:0000256" key="4">
    <source>
        <dbReference type="SAM" id="MobiDB-lite"/>
    </source>
</evidence>
<feature type="coiled-coil region" evidence="3">
    <location>
        <begin position="885"/>
        <end position="1003"/>
    </location>
</feature>
<name>A0AA38CEB1_TAXCH</name>
<feature type="non-terminal residue" evidence="5">
    <location>
        <position position="1139"/>
    </location>
</feature>
<evidence type="ECO:0008006" key="7">
    <source>
        <dbReference type="Google" id="ProtNLM"/>
    </source>
</evidence>
<comment type="similarity">
    <text evidence="1">Belongs to the FPP family.</text>
</comment>
<gene>
    <name evidence="5" type="ORF">KI387_029403</name>
</gene>
<evidence type="ECO:0000313" key="5">
    <source>
        <dbReference type="EMBL" id="KAH9297721.1"/>
    </source>
</evidence>